<dbReference type="AlphaFoldDB" id="A0A0H1BIU4"/>
<feature type="compositionally biased region" description="Low complexity" evidence="1">
    <location>
        <begin position="68"/>
        <end position="90"/>
    </location>
</feature>
<feature type="compositionally biased region" description="Low complexity" evidence="1">
    <location>
        <begin position="106"/>
        <end position="121"/>
    </location>
</feature>
<organism evidence="3 4">
    <name type="scientific">Blastomyces silverae</name>
    <dbReference type="NCBI Taxonomy" id="2060906"/>
    <lineage>
        <taxon>Eukaryota</taxon>
        <taxon>Fungi</taxon>
        <taxon>Dikarya</taxon>
        <taxon>Ascomycota</taxon>
        <taxon>Pezizomycotina</taxon>
        <taxon>Eurotiomycetes</taxon>
        <taxon>Eurotiomycetidae</taxon>
        <taxon>Onygenales</taxon>
        <taxon>Ajellomycetaceae</taxon>
        <taxon>Blastomyces</taxon>
    </lineage>
</organism>
<dbReference type="Proteomes" id="UP000053573">
    <property type="component" value="Unassembled WGS sequence"/>
</dbReference>
<evidence type="ECO:0000313" key="3">
    <source>
        <dbReference type="EMBL" id="KLJ11424.1"/>
    </source>
</evidence>
<feature type="signal peptide" evidence="2">
    <location>
        <begin position="1"/>
        <end position="20"/>
    </location>
</feature>
<evidence type="ECO:0000256" key="1">
    <source>
        <dbReference type="SAM" id="MobiDB-lite"/>
    </source>
</evidence>
<reference evidence="4" key="1">
    <citation type="journal article" date="2015" name="PLoS Genet.">
        <title>The dynamic genome and transcriptome of the human fungal pathogen Blastomyces and close relative Emmonsia.</title>
        <authorList>
            <person name="Munoz J.F."/>
            <person name="Gauthier G.M."/>
            <person name="Desjardins C.A."/>
            <person name="Gallo J.E."/>
            <person name="Holder J."/>
            <person name="Sullivan T.D."/>
            <person name="Marty A.J."/>
            <person name="Carmen J.C."/>
            <person name="Chen Z."/>
            <person name="Ding L."/>
            <person name="Gujja S."/>
            <person name="Magrini V."/>
            <person name="Misas E."/>
            <person name="Mitreva M."/>
            <person name="Priest M."/>
            <person name="Saif S."/>
            <person name="Whiston E.A."/>
            <person name="Young S."/>
            <person name="Zeng Q."/>
            <person name="Goldman W.E."/>
            <person name="Mardis E.R."/>
            <person name="Taylor J.W."/>
            <person name="McEwen J.G."/>
            <person name="Clay O.K."/>
            <person name="Klein B.S."/>
            <person name="Cuomo C.A."/>
        </authorList>
    </citation>
    <scope>NUCLEOTIDE SEQUENCE [LARGE SCALE GENOMIC DNA]</scope>
    <source>
        <strain evidence="4">UAMH 139</strain>
    </source>
</reference>
<name>A0A0H1BIU4_9EURO</name>
<dbReference type="EMBL" id="LDEV01001580">
    <property type="protein sequence ID" value="KLJ11424.1"/>
    <property type="molecule type" value="Genomic_DNA"/>
</dbReference>
<feature type="region of interest" description="Disordered" evidence="1">
    <location>
        <begin position="68"/>
        <end position="148"/>
    </location>
</feature>
<keyword evidence="4" id="KW-1185">Reference proteome</keyword>
<evidence type="ECO:0000313" key="4">
    <source>
        <dbReference type="Proteomes" id="UP000053573"/>
    </source>
</evidence>
<protein>
    <submittedName>
        <fullName evidence="3">Uncharacterized protein</fullName>
    </submittedName>
</protein>
<keyword evidence="2" id="KW-0732">Signal</keyword>
<proteinExistence type="predicted"/>
<feature type="compositionally biased region" description="Polar residues" evidence="1">
    <location>
        <begin position="122"/>
        <end position="137"/>
    </location>
</feature>
<gene>
    <name evidence="3" type="ORF">EMPG_09729</name>
</gene>
<sequence length="184" mass="19681">MRLNILIILFTAIFSTITNSFPLSVKPQPQVARRRVPYSVVPVDGGPKTTKTTHPGLLVTIPPRITETVAPITTTTESSSPTSTESLSSEKPVLPTRTTVAPTLPPRTTSRPSASTPSNTTLTYIPSSSRPSYTQPGPTGGFRPQPSHATIKVSYPVASLIPPPRYGSINGTYHLPTLSVRLPN</sequence>
<evidence type="ECO:0000256" key="2">
    <source>
        <dbReference type="SAM" id="SignalP"/>
    </source>
</evidence>
<comment type="caution">
    <text evidence="3">The sequence shown here is derived from an EMBL/GenBank/DDBJ whole genome shotgun (WGS) entry which is preliminary data.</text>
</comment>
<dbReference type="OrthoDB" id="4188787at2759"/>
<feature type="chain" id="PRO_5005199663" evidence="2">
    <location>
        <begin position="21"/>
        <end position="184"/>
    </location>
</feature>
<accession>A0A0H1BIU4</accession>